<evidence type="ECO:0000256" key="8">
    <source>
        <dbReference type="SAM" id="SignalP"/>
    </source>
</evidence>
<evidence type="ECO:0000256" key="5">
    <source>
        <dbReference type="ARBA" id="ARBA00022729"/>
    </source>
</evidence>
<dbReference type="InterPro" id="IPR037066">
    <property type="entry name" value="Plug_dom_sf"/>
</dbReference>
<dbReference type="Pfam" id="PF13715">
    <property type="entry name" value="CarbopepD_reg_2"/>
    <property type="match status" value="1"/>
</dbReference>
<reference evidence="11 12" key="1">
    <citation type="submission" date="2015-01" db="EMBL/GenBank/DDBJ databases">
        <title>Draft genome sequence of Pedobacter sp. NL19 isolated from sludge of an effluent treatment pond in an abandoned uranium mine.</title>
        <authorList>
            <person name="Santos T."/>
            <person name="Caetano T."/>
            <person name="Covas C."/>
            <person name="Cruz A."/>
            <person name="Mendo S."/>
        </authorList>
    </citation>
    <scope>NUCLEOTIDE SEQUENCE [LARGE SCALE GENOMIC DNA]</scope>
    <source>
        <strain evidence="11 12">NL19</strain>
    </source>
</reference>
<evidence type="ECO:0000313" key="11">
    <source>
        <dbReference type="EMBL" id="KIO76874.1"/>
    </source>
</evidence>
<dbReference type="OrthoDB" id="8764943at2"/>
<dbReference type="Gene3D" id="2.170.130.10">
    <property type="entry name" value="TonB-dependent receptor, plug domain"/>
    <property type="match status" value="1"/>
</dbReference>
<dbReference type="EMBL" id="JXRA01000052">
    <property type="protein sequence ID" value="KIO76874.1"/>
    <property type="molecule type" value="Genomic_DNA"/>
</dbReference>
<keyword evidence="4" id="KW-0812">Transmembrane</keyword>
<keyword evidence="3" id="KW-1134">Transmembrane beta strand</keyword>
<dbReference type="InterPro" id="IPR039426">
    <property type="entry name" value="TonB-dep_rcpt-like"/>
</dbReference>
<dbReference type="RefSeq" id="WP_041882411.1">
    <property type="nucleotide sequence ID" value="NZ_CP157278.1"/>
</dbReference>
<evidence type="ECO:0000313" key="12">
    <source>
        <dbReference type="Proteomes" id="UP000032049"/>
    </source>
</evidence>
<comment type="caution">
    <text evidence="11">The sequence shown here is derived from an EMBL/GenBank/DDBJ whole genome shotgun (WGS) entry which is preliminary data.</text>
</comment>
<dbReference type="InterPro" id="IPR041700">
    <property type="entry name" value="OMP_b-brl_3"/>
</dbReference>
<dbReference type="GO" id="GO:0044718">
    <property type="term" value="P:siderophore transmembrane transport"/>
    <property type="evidence" value="ECO:0007669"/>
    <property type="project" value="TreeGrafter"/>
</dbReference>
<keyword evidence="2" id="KW-0813">Transport</keyword>
<comment type="subcellular location">
    <subcellularLocation>
        <location evidence="1">Cell outer membrane</location>
        <topology evidence="1">Multi-pass membrane protein</topology>
    </subcellularLocation>
</comment>
<proteinExistence type="predicted"/>
<evidence type="ECO:0000256" key="4">
    <source>
        <dbReference type="ARBA" id="ARBA00022692"/>
    </source>
</evidence>
<dbReference type="SUPFAM" id="SSF56935">
    <property type="entry name" value="Porins"/>
    <property type="match status" value="1"/>
</dbReference>
<accession>A0A0D0FWN5</accession>
<dbReference type="GO" id="GO:0015344">
    <property type="term" value="F:siderophore uptake transmembrane transporter activity"/>
    <property type="evidence" value="ECO:0007669"/>
    <property type="project" value="TreeGrafter"/>
</dbReference>
<dbReference type="Proteomes" id="UP000032049">
    <property type="component" value="Unassembled WGS sequence"/>
</dbReference>
<dbReference type="GO" id="GO:0009279">
    <property type="term" value="C:cell outer membrane"/>
    <property type="evidence" value="ECO:0007669"/>
    <property type="project" value="UniProtKB-SubCell"/>
</dbReference>
<evidence type="ECO:0000256" key="2">
    <source>
        <dbReference type="ARBA" id="ARBA00022448"/>
    </source>
</evidence>
<evidence type="ECO:0000256" key="1">
    <source>
        <dbReference type="ARBA" id="ARBA00004571"/>
    </source>
</evidence>
<dbReference type="PANTHER" id="PTHR30069">
    <property type="entry name" value="TONB-DEPENDENT OUTER MEMBRANE RECEPTOR"/>
    <property type="match status" value="1"/>
</dbReference>
<sequence>MKRLFIIFISAFCFSAALAQQPASSDAKLKTISGLVLEQQSKTPVVYATVSIKDQTLKMVAAGITDEKGGFKLDGIPSGNMIIEFSLMGYQTFKKPLEISAALTHINVGTTLLKADQILLKEIAVTSDKPAISLKLDKKVFETGRDIISQSGSAVELLNGVPAVSVSPSGVVSLRGNSNVLVLINGRRSGLTQGNALDQIPADQIERVEVITNPSSRYDASGSSGIINIILKKNKKGGFNGQLRLVGGIPNETRIAPSLNFKSDKLNVFSTFGIRLSDYVGLYTTNQSVSNSGTTVLLNQRQDEKRHDDAKLLYFGADYQFNDQNSITIAFLKNATRDHDKTAINYNYTAKGNGPDSSILRNGESWEKRSYNQLEFNYTRKFKQPRKKYTIDMQYDFWNSDKDWNLNTKKLLPVITALSPVRTSSVGASKDFMAQTDLELPLDSNTILEMGLKTENRKVTSEFKAEQQDADQWSIIENINNQLAYNELIGSAYVQLGSKISKLAYQLGLRSELTRVKVEDRAGTYADQKNYMRLFPTLSLTYQLTKGPAIQGSYSRRINRPALQLLYPFNELTDFNARFMGNPELNPSYANVFELGFLQRWSTLTLNPSLYYQNNKGTIQDYTFRNQDGVFITTPVNIDGEIRRGAELSALYNPFQWLQINAELNAYSFKQKGLYKEHNFNYSGDVFTGRLSTQVKFQHKLALQCRYNYTGAQSNAQTYSATIHNIDFGASKNLFSDKATLLFDVSNVFNLRKYRTITTGNDYMLAQTNSPNAARYRLTFVYRLNLKENQSVRQAKSGNRN</sequence>
<dbReference type="SUPFAM" id="SSF49464">
    <property type="entry name" value="Carboxypeptidase regulatory domain-like"/>
    <property type="match status" value="1"/>
</dbReference>
<dbReference type="Gene3D" id="2.60.40.1120">
    <property type="entry name" value="Carboxypeptidase-like, regulatory domain"/>
    <property type="match status" value="1"/>
</dbReference>
<name>A0A0D0FWN5_9SPHI</name>
<evidence type="ECO:0000256" key="7">
    <source>
        <dbReference type="ARBA" id="ARBA00023237"/>
    </source>
</evidence>
<dbReference type="Pfam" id="PF07715">
    <property type="entry name" value="Plug"/>
    <property type="match status" value="1"/>
</dbReference>
<dbReference type="AlphaFoldDB" id="A0A0D0FWN5"/>
<organism evidence="11 12">
    <name type="scientific">Pedobacter lusitanus</name>
    <dbReference type="NCBI Taxonomy" id="1503925"/>
    <lineage>
        <taxon>Bacteria</taxon>
        <taxon>Pseudomonadati</taxon>
        <taxon>Bacteroidota</taxon>
        <taxon>Sphingobacteriia</taxon>
        <taxon>Sphingobacteriales</taxon>
        <taxon>Sphingobacteriaceae</taxon>
        <taxon>Pedobacter</taxon>
    </lineage>
</organism>
<feature type="domain" description="Outer membrane protein beta-barrel" evidence="10">
    <location>
        <begin position="380"/>
        <end position="782"/>
    </location>
</feature>
<dbReference type="Pfam" id="PF14905">
    <property type="entry name" value="OMP_b-brl_3"/>
    <property type="match status" value="1"/>
</dbReference>
<feature type="signal peptide" evidence="8">
    <location>
        <begin position="1"/>
        <end position="19"/>
    </location>
</feature>
<dbReference type="InterPro" id="IPR008969">
    <property type="entry name" value="CarboxyPept-like_regulatory"/>
</dbReference>
<keyword evidence="7" id="KW-0998">Cell outer membrane</keyword>
<feature type="chain" id="PRO_5002222174" evidence="8">
    <location>
        <begin position="20"/>
        <end position="801"/>
    </location>
</feature>
<evidence type="ECO:0000256" key="3">
    <source>
        <dbReference type="ARBA" id="ARBA00022452"/>
    </source>
</evidence>
<evidence type="ECO:0000259" key="9">
    <source>
        <dbReference type="Pfam" id="PF07715"/>
    </source>
</evidence>
<keyword evidence="11" id="KW-0675">Receptor</keyword>
<keyword evidence="6" id="KW-0472">Membrane</keyword>
<dbReference type="InterPro" id="IPR036942">
    <property type="entry name" value="Beta-barrel_TonB_sf"/>
</dbReference>
<dbReference type="Gene3D" id="2.40.170.20">
    <property type="entry name" value="TonB-dependent receptor, beta-barrel domain"/>
    <property type="match status" value="1"/>
</dbReference>
<dbReference type="PANTHER" id="PTHR30069:SF29">
    <property type="entry name" value="HEMOGLOBIN AND HEMOGLOBIN-HAPTOGLOBIN-BINDING PROTEIN 1-RELATED"/>
    <property type="match status" value="1"/>
</dbReference>
<dbReference type="STRING" id="1503925.TH53_12285"/>
<protein>
    <submittedName>
        <fullName evidence="11">TonB-dependent receptor</fullName>
    </submittedName>
</protein>
<dbReference type="InterPro" id="IPR012910">
    <property type="entry name" value="Plug_dom"/>
</dbReference>
<evidence type="ECO:0000256" key="6">
    <source>
        <dbReference type="ARBA" id="ARBA00023136"/>
    </source>
</evidence>
<evidence type="ECO:0000259" key="10">
    <source>
        <dbReference type="Pfam" id="PF14905"/>
    </source>
</evidence>
<gene>
    <name evidence="11" type="ORF">TH53_12285</name>
</gene>
<keyword evidence="5 8" id="KW-0732">Signal</keyword>
<keyword evidence="12" id="KW-1185">Reference proteome</keyword>
<feature type="domain" description="TonB-dependent receptor plug" evidence="9">
    <location>
        <begin position="150"/>
        <end position="225"/>
    </location>
</feature>